<organism evidence="1 2">
    <name type="scientific">Botryosphaeria dothidea</name>
    <dbReference type="NCBI Taxonomy" id="55169"/>
    <lineage>
        <taxon>Eukaryota</taxon>
        <taxon>Fungi</taxon>
        <taxon>Dikarya</taxon>
        <taxon>Ascomycota</taxon>
        <taxon>Pezizomycotina</taxon>
        <taxon>Dothideomycetes</taxon>
        <taxon>Dothideomycetes incertae sedis</taxon>
        <taxon>Botryosphaeriales</taxon>
        <taxon>Botryosphaeriaceae</taxon>
        <taxon>Botryosphaeria</taxon>
    </lineage>
</organism>
<dbReference type="Proteomes" id="UP000572817">
    <property type="component" value="Unassembled WGS sequence"/>
</dbReference>
<dbReference type="EMBL" id="WWBZ02000001">
    <property type="protein sequence ID" value="KAF4313422.1"/>
    <property type="molecule type" value="Genomic_DNA"/>
</dbReference>
<protein>
    <submittedName>
        <fullName evidence="1">Uncharacterized protein</fullName>
    </submittedName>
</protein>
<comment type="caution">
    <text evidence="1">The sequence shown here is derived from an EMBL/GenBank/DDBJ whole genome shotgun (WGS) entry which is preliminary data.</text>
</comment>
<accession>A0A8H4NFS9</accession>
<sequence>MSNLFRVINLLADYATGKPLLSHLTPADHSNLAKVFGGEWTSRVIPCPESEQNVRRLALCDHYGIEVRQNLHMDMGGELEETDDLQKIPSRPCSRRQAPCGQCGRRVCVRCRIDVATAQKLLGIDHFYRLDVNLRGTLTFACRLCEPANEDHLCSCGRNPLKGRYSRQNNVCFHCFDKDLQKAGLGTFSYFHQRHERGYFFDDDENTLQVANCHECNEESGNVHMNAWCPFCGGRVPDQRLEELNQLVEEGNGSEED</sequence>
<evidence type="ECO:0000313" key="1">
    <source>
        <dbReference type="EMBL" id="KAF4313422.1"/>
    </source>
</evidence>
<reference evidence="1" key="1">
    <citation type="submission" date="2020-04" db="EMBL/GenBank/DDBJ databases">
        <title>Genome Assembly and Annotation of Botryosphaeria dothidea sdau 11-99, a Latent Pathogen of Apple Fruit Ring Rot in China.</title>
        <authorList>
            <person name="Yu C."/>
            <person name="Diao Y."/>
            <person name="Lu Q."/>
            <person name="Zhao J."/>
            <person name="Cui S."/>
            <person name="Peng C."/>
            <person name="He B."/>
            <person name="Liu H."/>
        </authorList>
    </citation>
    <scope>NUCLEOTIDE SEQUENCE [LARGE SCALE GENOMIC DNA]</scope>
    <source>
        <strain evidence="1">Sdau11-99</strain>
    </source>
</reference>
<keyword evidence="2" id="KW-1185">Reference proteome</keyword>
<name>A0A8H4NFS9_9PEZI</name>
<gene>
    <name evidence="1" type="ORF">GTA08_BOTSDO00582</name>
</gene>
<evidence type="ECO:0000313" key="2">
    <source>
        <dbReference type="Proteomes" id="UP000572817"/>
    </source>
</evidence>
<proteinExistence type="predicted"/>
<dbReference type="AlphaFoldDB" id="A0A8H4NFS9"/>